<evidence type="ECO:0000256" key="21">
    <source>
        <dbReference type="PROSITE-ProRule" id="PRU00782"/>
    </source>
</evidence>
<dbReference type="InterPro" id="IPR000959">
    <property type="entry name" value="POLO_box_dom"/>
</dbReference>
<dbReference type="FunFam" id="1.20.58.530:FF:000007">
    <property type="entry name" value="Myosin IE"/>
    <property type="match status" value="1"/>
</dbReference>
<reference evidence="28" key="1">
    <citation type="journal article" date="2020" name="Stud. Mycol.">
        <title>101 Dothideomycetes genomes: a test case for predicting lifestyles and emergence of pathogens.</title>
        <authorList>
            <person name="Haridas S."/>
            <person name="Albert R."/>
            <person name="Binder M."/>
            <person name="Bloem J."/>
            <person name="Labutti K."/>
            <person name="Salamov A."/>
            <person name="Andreopoulos B."/>
            <person name="Baker S."/>
            <person name="Barry K."/>
            <person name="Bills G."/>
            <person name="Bluhm B."/>
            <person name="Cannon C."/>
            <person name="Castanera R."/>
            <person name="Culley D."/>
            <person name="Daum C."/>
            <person name="Ezra D."/>
            <person name="Gonzalez J."/>
            <person name="Henrissat B."/>
            <person name="Kuo A."/>
            <person name="Liang C."/>
            <person name="Lipzen A."/>
            <person name="Lutzoni F."/>
            <person name="Magnuson J."/>
            <person name="Mondo S."/>
            <person name="Nolan M."/>
            <person name="Ohm R."/>
            <person name="Pangilinan J."/>
            <person name="Park H.-J."/>
            <person name="Ramirez L."/>
            <person name="Alfaro M."/>
            <person name="Sun H."/>
            <person name="Tritt A."/>
            <person name="Yoshinaga Y."/>
            <person name="Zwiers L.-H."/>
            <person name="Turgeon B."/>
            <person name="Goodwin S."/>
            <person name="Spatafora J."/>
            <person name="Crous P."/>
            <person name="Grigoriev I."/>
        </authorList>
    </citation>
    <scope>NUCLEOTIDE SEQUENCE</scope>
    <source>
        <strain evidence="28">CBS 122681</strain>
    </source>
</reference>
<feature type="compositionally biased region" description="Low complexity" evidence="23">
    <location>
        <begin position="1903"/>
        <end position="1921"/>
    </location>
</feature>
<evidence type="ECO:0000256" key="3">
    <source>
        <dbReference type="ARBA" id="ARBA00016187"/>
    </source>
</evidence>
<name>A0A6A6TUZ7_9PLEO</name>
<evidence type="ECO:0000256" key="11">
    <source>
        <dbReference type="ARBA" id="ARBA00022777"/>
    </source>
</evidence>
<dbReference type="SMART" id="SM00220">
    <property type="entry name" value="S_TKc"/>
    <property type="match status" value="1"/>
</dbReference>
<dbReference type="SMART" id="SM00242">
    <property type="entry name" value="MYSc"/>
    <property type="match status" value="1"/>
</dbReference>
<dbReference type="PANTHER" id="PTHR13140:SF837">
    <property type="entry name" value="MYOSIN-3-RELATED"/>
    <property type="match status" value="1"/>
</dbReference>
<dbReference type="GO" id="GO:0051666">
    <property type="term" value="P:actin cortical patch localization"/>
    <property type="evidence" value="ECO:0007669"/>
    <property type="project" value="TreeGrafter"/>
</dbReference>
<dbReference type="InterPro" id="IPR008271">
    <property type="entry name" value="Ser/Thr_kinase_AS"/>
</dbReference>
<keyword evidence="6" id="KW-0723">Serine/threonine-protein kinase</keyword>
<dbReference type="GO" id="GO:0030479">
    <property type="term" value="C:actin cortical patch"/>
    <property type="evidence" value="ECO:0007669"/>
    <property type="project" value="UniProtKB-SubCell"/>
</dbReference>
<evidence type="ECO:0000256" key="15">
    <source>
        <dbReference type="ARBA" id="ARBA00023175"/>
    </source>
</evidence>
<dbReference type="SUPFAM" id="SSF82615">
    <property type="entry name" value="Polo-box domain"/>
    <property type="match status" value="2"/>
</dbReference>
<feature type="compositionally biased region" description="Polar residues" evidence="23">
    <location>
        <begin position="2071"/>
        <end position="2080"/>
    </location>
</feature>
<dbReference type="InterPro" id="IPR010926">
    <property type="entry name" value="Myosin_TH1"/>
</dbReference>
<evidence type="ECO:0000256" key="4">
    <source>
        <dbReference type="ARBA" id="ARBA00022443"/>
    </source>
</evidence>
<dbReference type="InterPro" id="IPR036947">
    <property type="entry name" value="POLO_box_dom_sf"/>
</dbReference>
<dbReference type="PROSITE" id="PS51456">
    <property type="entry name" value="MYOSIN_MOTOR"/>
    <property type="match status" value="1"/>
</dbReference>
<dbReference type="Pfam" id="PF06017">
    <property type="entry name" value="Myosin_TH1"/>
    <property type="match status" value="1"/>
</dbReference>
<dbReference type="FunFam" id="1.10.510.10:FF:000762">
    <property type="entry name" value="Serine/threonine-protein kinase"/>
    <property type="match status" value="1"/>
</dbReference>
<accession>A0A6A6TUZ7</accession>
<keyword evidence="16 21" id="KW-0009">Actin-binding</keyword>
<comment type="similarity">
    <text evidence="2 21">Belongs to the TRAFAC class myosin-kinesin ATPase superfamily. Myosin family.</text>
</comment>
<evidence type="ECO:0000256" key="14">
    <source>
        <dbReference type="ARBA" id="ARBA00023123"/>
    </source>
</evidence>
<evidence type="ECO:0000256" key="8">
    <source>
        <dbReference type="ARBA" id="ARBA00022679"/>
    </source>
</evidence>
<evidence type="ECO:0000256" key="1">
    <source>
        <dbReference type="ARBA" id="ARBA00004134"/>
    </source>
</evidence>
<feature type="compositionally biased region" description="Low complexity" evidence="23">
    <location>
        <begin position="2034"/>
        <end position="2046"/>
    </location>
</feature>
<keyword evidence="11" id="KW-0418">Kinase</keyword>
<evidence type="ECO:0000256" key="2">
    <source>
        <dbReference type="ARBA" id="ARBA00008314"/>
    </source>
</evidence>
<evidence type="ECO:0000256" key="13">
    <source>
        <dbReference type="ARBA" id="ARBA00022840"/>
    </source>
</evidence>
<keyword evidence="14 21" id="KW-0518">Myosin</keyword>
<evidence type="ECO:0000259" key="27">
    <source>
        <dbReference type="PROSITE" id="PS51757"/>
    </source>
</evidence>
<dbReference type="GO" id="GO:0000146">
    <property type="term" value="F:microfilament motor activity"/>
    <property type="evidence" value="ECO:0007669"/>
    <property type="project" value="TreeGrafter"/>
</dbReference>
<feature type="region of interest" description="Disordered" evidence="23">
    <location>
        <begin position="520"/>
        <end position="544"/>
    </location>
</feature>
<dbReference type="GO" id="GO:0016459">
    <property type="term" value="C:myosin complex"/>
    <property type="evidence" value="ECO:0007669"/>
    <property type="project" value="UniProtKB-KW"/>
</dbReference>
<dbReference type="FunFam" id="1.10.10.820:FF:000001">
    <property type="entry name" value="Myosin heavy chain"/>
    <property type="match status" value="1"/>
</dbReference>
<dbReference type="CDD" id="cd01378">
    <property type="entry name" value="MYSc_Myo1"/>
    <property type="match status" value="1"/>
</dbReference>
<dbReference type="GO" id="GO:0051015">
    <property type="term" value="F:actin filament binding"/>
    <property type="evidence" value="ECO:0007669"/>
    <property type="project" value="TreeGrafter"/>
</dbReference>
<evidence type="ECO:0000256" key="19">
    <source>
        <dbReference type="ARBA" id="ARBA00032645"/>
    </source>
</evidence>
<dbReference type="InterPro" id="IPR001609">
    <property type="entry name" value="Myosin_head_motor_dom-like"/>
</dbReference>
<dbReference type="FunFam" id="1.20.120.720:FF:000015">
    <property type="entry name" value="Myosin I"/>
    <property type="match status" value="1"/>
</dbReference>
<feature type="region of interest" description="Actin-binding" evidence="21">
    <location>
        <begin position="1488"/>
        <end position="1510"/>
    </location>
</feature>
<evidence type="ECO:0000256" key="23">
    <source>
        <dbReference type="SAM" id="MobiDB-lite"/>
    </source>
</evidence>
<keyword evidence="12" id="KW-0378">Hydrolase</keyword>
<dbReference type="InterPro" id="IPR035535">
    <property type="entry name" value="Fungal_myosin-I_SH3"/>
</dbReference>
<dbReference type="GO" id="GO:0016787">
    <property type="term" value="F:hydrolase activity"/>
    <property type="evidence" value="ECO:0007669"/>
    <property type="project" value="UniProtKB-KW"/>
</dbReference>
<evidence type="ECO:0000256" key="16">
    <source>
        <dbReference type="ARBA" id="ARBA00023203"/>
    </source>
</evidence>
<dbReference type="Pfam" id="PF00659">
    <property type="entry name" value="POLO_box"/>
    <property type="match status" value="1"/>
</dbReference>
<protein>
    <recommendedName>
        <fullName evidence="3">Myosin-1</fullName>
    </recommendedName>
    <alternativeName>
        <fullName evidence="19">Class I unconventional myosin</fullName>
    </alternativeName>
    <alternativeName>
        <fullName evidence="18">Type I myosin</fullName>
    </alternativeName>
</protein>
<keyword evidence="15 21" id="KW-0505">Motor protein</keyword>
<dbReference type="PROSITE" id="PS50011">
    <property type="entry name" value="PROTEIN_KINASE_DOM"/>
    <property type="match status" value="1"/>
</dbReference>
<dbReference type="EMBL" id="MU004288">
    <property type="protein sequence ID" value="KAF2662987.1"/>
    <property type="molecule type" value="Genomic_DNA"/>
</dbReference>
<dbReference type="GO" id="GO:0006897">
    <property type="term" value="P:endocytosis"/>
    <property type="evidence" value="ECO:0007669"/>
    <property type="project" value="TreeGrafter"/>
</dbReference>
<dbReference type="Gene3D" id="1.20.5.4820">
    <property type="match status" value="1"/>
</dbReference>
<feature type="domain" description="SH3" evidence="24">
    <location>
        <begin position="1960"/>
        <end position="2021"/>
    </location>
</feature>
<dbReference type="InterPro" id="IPR027417">
    <property type="entry name" value="P-loop_NTPase"/>
</dbReference>
<dbReference type="Pfam" id="PF00018">
    <property type="entry name" value="SH3_1"/>
    <property type="match status" value="1"/>
</dbReference>
<dbReference type="SUPFAM" id="SSF52540">
    <property type="entry name" value="P-loop containing nucleoside triphosphate hydrolases"/>
    <property type="match status" value="1"/>
</dbReference>
<evidence type="ECO:0000256" key="10">
    <source>
        <dbReference type="ARBA" id="ARBA00022741"/>
    </source>
</evidence>
<dbReference type="GO" id="GO:0004674">
    <property type="term" value="F:protein serine/threonine kinase activity"/>
    <property type="evidence" value="ECO:0007669"/>
    <property type="project" value="UniProtKB-KW"/>
</dbReference>
<dbReference type="InterPro" id="IPR011009">
    <property type="entry name" value="Kinase-like_dom_sf"/>
</dbReference>
<dbReference type="Pfam" id="PF00069">
    <property type="entry name" value="Pkinase"/>
    <property type="match status" value="1"/>
</dbReference>
<evidence type="ECO:0000256" key="9">
    <source>
        <dbReference type="ARBA" id="ARBA00022737"/>
    </source>
</evidence>
<dbReference type="InterPro" id="IPR001452">
    <property type="entry name" value="SH3_domain"/>
</dbReference>
<evidence type="ECO:0000256" key="17">
    <source>
        <dbReference type="ARBA" id="ARBA00023212"/>
    </source>
</evidence>
<keyword evidence="9" id="KW-0677">Repeat</keyword>
<dbReference type="GO" id="GO:0001411">
    <property type="term" value="C:hyphal tip"/>
    <property type="evidence" value="ECO:0007669"/>
    <property type="project" value="UniProtKB-ARBA"/>
</dbReference>
<feature type="compositionally biased region" description="Polar residues" evidence="23">
    <location>
        <begin position="1932"/>
        <end position="1945"/>
    </location>
</feature>
<keyword evidence="29" id="KW-1185">Reference proteome</keyword>
<dbReference type="Proteomes" id="UP000799324">
    <property type="component" value="Unassembled WGS sequence"/>
</dbReference>
<dbReference type="GO" id="GO:0007015">
    <property type="term" value="P:actin filament organization"/>
    <property type="evidence" value="ECO:0007669"/>
    <property type="project" value="TreeGrafter"/>
</dbReference>
<dbReference type="PROSITE" id="PS50002">
    <property type="entry name" value="SH3"/>
    <property type="match status" value="1"/>
</dbReference>
<proteinExistence type="inferred from homology"/>
<dbReference type="InterPro" id="IPR000719">
    <property type="entry name" value="Prot_kinase_dom"/>
</dbReference>
<gene>
    <name evidence="28" type="ORF">K491DRAFT_672808</name>
</gene>
<feature type="compositionally biased region" description="Pro residues" evidence="23">
    <location>
        <begin position="1948"/>
        <end position="1961"/>
    </location>
</feature>
<dbReference type="CDD" id="cd11858">
    <property type="entry name" value="SH3_Myosin-I_fungi"/>
    <property type="match status" value="1"/>
</dbReference>
<dbReference type="Gene3D" id="1.10.510.10">
    <property type="entry name" value="Transferase(Phosphotransferase) domain 1"/>
    <property type="match status" value="1"/>
</dbReference>
<keyword evidence="4 20" id="KW-0728">SH3 domain</keyword>
<evidence type="ECO:0000256" key="22">
    <source>
        <dbReference type="PROSITE-ProRule" id="PRU10141"/>
    </source>
</evidence>
<dbReference type="InterPro" id="IPR036028">
    <property type="entry name" value="SH3-like_dom_sf"/>
</dbReference>
<feature type="region of interest" description="Disordered" evidence="23">
    <location>
        <begin position="402"/>
        <end position="467"/>
    </location>
</feature>
<feature type="binding site" evidence="21">
    <location>
        <begin position="1029"/>
        <end position="1036"/>
    </location>
    <ligand>
        <name>ATP</name>
        <dbReference type="ChEBI" id="CHEBI:30616"/>
    </ligand>
</feature>
<organism evidence="28 29">
    <name type="scientific">Lophiostoma macrostomum CBS 122681</name>
    <dbReference type="NCBI Taxonomy" id="1314788"/>
    <lineage>
        <taxon>Eukaryota</taxon>
        <taxon>Fungi</taxon>
        <taxon>Dikarya</taxon>
        <taxon>Ascomycota</taxon>
        <taxon>Pezizomycotina</taxon>
        <taxon>Dothideomycetes</taxon>
        <taxon>Pleosporomycetidae</taxon>
        <taxon>Pleosporales</taxon>
        <taxon>Lophiostomataceae</taxon>
        <taxon>Lophiostoma</taxon>
    </lineage>
</organism>
<evidence type="ECO:0000259" key="25">
    <source>
        <dbReference type="PROSITE" id="PS50011"/>
    </source>
</evidence>
<dbReference type="Gene3D" id="1.10.10.820">
    <property type="match status" value="1"/>
</dbReference>
<feature type="domain" description="TH1" evidence="27">
    <location>
        <begin position="1673"/>
        <end position="1863"/>
    </location>
</feature>
<dbReference type="CDD" id="cd13118">
    <property type="entry name" value="POLO_box_1"/>
    <property type="match status" value="1"/>
</dbReference>
<feature type="domain" description="Protein kinase" evidence="25">
    <location>
        <begin position="23"/>
        <end position="289"/>
    </location>
</feature>
<comment type="subcellular location">
    <subcellularLocation>
        <location evidence="1">Cytoplasm</location>
        <location evidence="1">Cytoskeleton</location>
        <location evidence="1">Actin patch</location>
    </subcellularLocation>
</comment>
<evidence type="ECO:0000256" key="5">
    <source>
        <dbReference type="ARBA" id="ARBA00022490"/>
    </source>
</evidence>
<dbReference type="GO" id="GO:0030428">
    <property type="term" value="C:cell septum"/>
    <property type="evidence" value="ECO:0007669"/>
    <property type="project" value="UniProtKB-ARBA"/>
</dbReference>
<dbReference type="Gene3D" id="1.20.120.720">
    <property type="entry name" value="Myosin VI head, motor domain, U50 subdomain"/>
    <property type="match status" value="1"/>
</dbReference>
<dbReference type="SUPFAM" id="SSF50044">
    <property type="entry name" value="SH3-domain"/>
    <property type="match status" value="1"/>
</dbReference>
<feature type="compositionally biased region" description="Pro residues" evidence="23">
    <location>
        <begin position="2023"/>
        <end position="2033"/>
    </location>
</feature>
<dbReference type="GO" id="GO:0005886">
    <property type="term" value="C:plasma membrane"/>
    <property type="evidence" value="ECO:0007669"/>
    <property type="project" value="TreeGrafter"/>
</dbReference>
<dbReference type="Pfam" id="PF00063">
    <property type="entry name" value="Myosin_head"/>
    <property type="match status" value="1"/>
</dbReference>
<evidence type="ECO:0000259" key="26">
    <source>
        <dbReference type="PROSITE" id="PS51456"/>
    </source>
</evidence>
<evidence type="ECO:0000256" key="6">
    <source>
        <dbReference type="ARBA" id="ARBA00022527"/>
    </source>
</evidence>
<dbReference type="InterPro" id="IPR017441">
    <property type="entry name" value="Protein_kinase_ATP_BS"/>
</dbReference>
<dbReference type="GO" id="GO:0005524">
    <property type="term" value="F:ATP binding"/>
    <property type="evidence" value="ECO:0007669"/>
    <property type="project" value="UniProtKB-UniRule"/>
</dbReference>
<keyword evidence="17" id="KW-0206">Cytoskeleton</keyword>
<dbReference type="InterPro" id="IPR036961">
    <property type="entry name" value="Kinesin_motor_dom_sf"/>
</dbReference>
<dbReference type="PROSITE" id="PS51757">
    <property type="entry name" value="TH1"/>
    <property type="match status" value="1"/>
</dbReference>
<evidence type="ECO:0000313" key="28">
    <source>
        <dbReference type="EMBL" id="KAF2662987.1"/>
    </source>
</evidence>
<dbReference type="PANTHER" id="PTHR13140">
    <property type="entry name" value="MYOSIN"/>
    <property type="match status" value="1"/>
</dbReference>
<dbReference type="InterPro" id="IPR033701">
    <property type="entry name" value="POLO_box_1"/>
</dbReference>
<dbReference type="Gene3D" id="3.40.850.10">
    <property type="entry name" value="Kinesin motor domain"/>
    <property type="match status" value="1"/>
</dbReference>
<keyword evidence="13 21" id="KW-0067">ATP-binding</keyword>
<evidence type="ECO:0000313" key="29">
    <source>
        <dbReference type="Proteomes" id="UP000799324"/>
    </source>
</evidence>
<evidence type="ECO:0000256" key="7">
    <source>
        <dbReference type="ARBA" id="ARBA00022553"/>
    </source>
</evidence>
<dbReference type="SMART" id="SM00326">
    <property type="entry name" value="SH3"/>
    <property type="match status" value="1"/>
</dbReference>
<evidence type="ECO:0000256" key="12">
    <source>
        <dbReference type="ARBA" id="ARBA00022801"/>
    </source>
</evidence>
<feature type="binding site" evidence="22">
    <location>
        <position position="56"/>
    </location>
    <ligand>
        <name>ATP</name>
        <dbReference type="ChEBI" id="CHEBI:30616"/>
    </ligand>
</feature>
<keyword evidence="10 21" id="KW-0547">Nucleotide-binding</keyword>
<evidence type="ECO:0000259" key="24">
    <source>
        <dbReference type="PROSITE" id="PS50002"/>
    </source>
</evidence>
<dbReference type="Gene3D" id="2.30.30.40">
    <property type="entry name" value="SH3 Domains"/>
    <property type="match status" value="1"/>
</dbReference>
<dbReference type="CDD" id="cd13117">
    <property type="entry name" value="POLO_box_2"/>
    <property type="match status" value="1"/>
</dbReference>
<dbReference type="FunFam" id="1.20.5.4820:FF:000004">
    <property type="entry name" value="Myosin IE"/>
    <property type="match status" value="1"/>
</dbReference>
<dbReference type="Gene3D" id="1.20.58.530">
    <property type="match status" value="1"/>
</dbReference>
<dbReference type="InterPro" id="IPR036072">
    <property type="entry name" value="MYSc_Myo1"/>
</dbReference>
<feature type="region of interest" description="Disordered" evidence="23">
    <location>
        <begin position="1845"/>
        <end position="1965"/>
    </location>
</feature>
<evidence type="ECO:0000256" key="18">
    <source>
        <dbReference type="ARBA" id="ARBA00029665"/>
    </source>
</evidence>
<dbReference type="InterPro" id="IPR033695">
    <property type="entry name" value="POLO_box_2"/>
</dbReference>
<feature type="region of interest" description="Disordered" evidence="23">
    <location>
        <begin position="2020"/>
        <end position="2116"/>
    </location>
</feature>
<feature type="domain" description="Myosin motor" evidence="26">
    <location>
        <begin position="936"/>
        <end position="1615"/>
    </location>
</feature>
<keyword evidence="7" id="KW-0597">Phosphoprotein</keyword>
<dbReference type="PRINTS" id="PR00193">
    <property type="entry name" value="MYOSINHEAVY"/>
</dbReference>
<keyword evidence="8" id="KW-0808">Transferase</keyword>
<feature type="compositionally biased region" description="Basic and acidic residues" evidence="23">
    <location>
        <begin position="431"/>
        <end position="461"/>
    </location>
</feature>
<sequence>MSTSSIHADAPPEVVADPEGLQYETGPQLGKGGFAICHRAKLLGHEHLGSSIVALKIVKSKMEPPKLAQKFVTELQIHSKLSHPNIVEFYRAFSFESSTYVVLELCENGSLADAIKKRKYFTMPEIRRLMIQTCGAIKYLHQRNIVHRDLKTGNLFLDKDMNIKVGDFGLAALLLSQNDFGAIRRTTMCGTPNYLAPEVLEKTGKGHDEKVDLWAIGIMMYTLAVGRAPFHAAKREDIYRKLKAREYAWPDLAKFANEITDDLRDVVSLLLVHEDERPTPDQIVNHPFFKLGYIPLMLDSSCTQRVPKWPKIRPPTATTIRRGYTDEWYTLCKSSSVGEFEAGKTFGAYGSRRNKTVARDCQKEIESGKQPNIPFAKDTVYLPFPERTHWPFHATVGLSEIPEEKESSSEGQALVQTSGNDRVKGRLPRAGRKEAPSSSLKENREPAAEVETVRRPAEKPPTRMRSVRKISNPSRVTAATAAPVQLRVPKEARTIQRTKSAKDTVRELEALTVEAEPVRPVRSAPAKSDNNEAPAIGKSTTRKSPTLQVLGAEISSSDPVSVLNRLNTFRDNIVRALQKKPSRSRRETHQRLPFVSKWVDYSRKHGVGFVLEDGTVGCLAVASKEYPVMATFVRDGQPHLAECAKDQAHLTQVPIEYHAVGKDMKGISQVEVLEKQRREQLQMIWQRFGKYMCGHLGTEADRVPKPVPQSSFVRFYQRLGSVGIWGFSDGSFQVNFPDHTKLTLSSDAGYCSFICLSLEASEVFKATGEIHWKSINNRETLCGSLQQLLYGSADKADAYKAITESNCLRQKLEFVMSVVDGWIQGGGLGCLADPKAYTWGGAQIDDTKKQDWQTWMPEPRVVAYVRIAGAGEFLRLPANAHSVFAKEVPPPRTACAVTKRAGRKKDAGGSKQAAGGGQKAQFAKKAVFETTKKKEVGVSDLTLISKISNEAINENLKKRFENAEIYTYIGHVLVSVNPFRDLGIYTDQVLDSYKGKNRLEVPPHVFAIAESSYYNMNAYKENQCVIISGESGAGKTEAAKRLMQYIANVSGGSNSSIQEIKDMVLATNPLLESFGNAKTLRNNNSSRFGKYLEIQFNAQGEPVGANINNYLLEKSRVVGQITNERNFHIFYQFTKAASSKHRELFGLQEPQGYVYTSRSKCLDVQGIDDHAEFKDTLNAMKIIGLPQAEQDNIFRVLAAILWLGNVVFKEDDSGNAIIGDQSVVNFVAYLLEVDPEHVNKAITERIVETSRGGRRGSVYNVPHNPAQATAVRDALSKALYFNLFDWIVERVNVSLQARGAMAHSIGILDIYGFEIFDRNSFEQLCINYVNEKLQQIFIQLTLRTEQEEYAREQIQWTPIKYFDNKVVCELIEEKRPPGVFAALNDACATASADPKAADQTFVQRLNALSSNPNFQPRQGQFIIKHYAGDVSYAVDGMTDKNKDQLLKDLLNLIGNSSNTFLHTLFPNQVDQDNRRRPPTAGDKIKASANDLVATLMKAQPSYIRTIKPNENKSPTEYNQPNVLHQIKYLGLQENVRIRRAGFASRQTFEKFVERFFLLSPKTSYAGEYTWQGDYQTGAKQILKDTNIPTEEFQMGVTKVFIKTPETLFALETMRDRYWHNMAIRIQRAWRNYLRYRTECAIRIQRFWRRVNGGLEFIQLRDQGHKVLQGRKERRRFSLIGSRRFMSDYLGIGNKGGPGEVIASSVGISSNEEVPFSCRAEVLVSKLGRSSKPEPRTLILTKRNVYLVKQILVNRQIQIQAERTIPVGAIKFVACSTLKDDWFSIGVGSPQEPDPLVNCVFKTEFFTQLSIVLRGSLNLKIADSIEFNKKPGKLAHVKAVKDPAVPRDDLYKSGTIHTGPGEPPSSVSKPTPKGKQIAAKPITRGKLLRPGGPGGGHSKLASRPAQPRQTTPVATPAAAAQPRPVPQPVAALSNGTGHARNQSASSVRAPPPPPPAAPPGPKEPTYRALYDFAGQSAGELSVRKDEVILVTQKEGNGWWLASRLDKSASGWAPSAYLEEVVNKPAPPPAPPAAPARPANGGIKAKAAPPAPPAKRPAAKKPGLGSAARDSGYSGSAASSNVDVGARESGGSIAGGLAEALRQRQAAMQGRKPDEDDW</sequence>
<evidence type="ECO:0000256" key="20">
    <source>
        <dbReference type="PROSITE-ProRule" id="PRU00192"/>
    </source>
</evidence>
<dbReference type="Gene3D" id="3.30.1120.30">
    <property type="entry name" value="POLO box domain"/>
    <property type="match status" value="2"/>
</dbReference>
<dbReference type="PROSITE" id="PS00107">
    <property type="entry name" value="PROTEIN_KINASE_ATP"/>
    <property type="match status" value="1"/>
</dbReference>
<keyword evidence="5" id="KW-0963">Cytoplasm</keyword>
<dbReference type="OrthoDB" id="6108017at2759"/>
<dbReference type="SUPFAM" id="SSF56112">
    <property type="entry name" value="Protein kinase-like (PK-like)"/>
    <property type="match status" value="1"/>
</dbReference>
<dbReference type="PROSITE" id="PS00108">
    <property type="entry name" value="PROTEIN_KINASE_ST"/>
    <property type="match status" value="1"/>
</dbReference>